<evidence type="ECO:0000259" key="4">
    <source>
        <dbReference type="PROSITE" id="PS51806"/>
    </source>
</evidence>
<keyword evidence="6" id="KW-1185">Reference proteome</keyword>
<dbReference type="InterPro" id="IPR025422">
    <property type="entry name" value="TGA_domain"/>
</dbReference>
<dbReference type="PROSITE" id="PS51806">
    <property type="entry name" value="DOG1"/>
    <property type="match status" value="1"/>
</dbReference>
<dbReference type="AlphaFoldDB" id="A0A7J6HWU0"/>
<gene>
    <name evidence="5" type="ORF">G4B88_022840</name>
</gene>
<dbReference type="EMBL" id="JAATIQ010000021">
    <property type="protein sequence ID" value="KAF4399757.1"/>
    <property type="molecule type" value="Genomic_DNA"/>
</dbReference>
<dbReference type="GO" id="GO:0043565">
    <property type="term" value="F:sequence-specific DNA binding"/>
    <property type="evidence" value="ECO:0007669"/>
    <property type="project" value="InterPro"/>
</dbReference>
<dbReference type="CDD" id="cd14279">
    <property type="entry name" value="CUE"/>
    <property type="match status" value="1"/>
</dbReference>
<comment type="caution">
    <text evidence="5">The sequence shown here is derived from an EMBL/GenBank/DDBJ whole genome shotgun (WGS) entry which is preliminary data.</text>
</comment>
<dbReference type="Proteomes" id="UP000583929">
    <property type="component" value="Unassembled WGS sequence"/>
</dbReference>
<evidence type="ECO:0000313" key="6">
    <source>
        <dbReference type="Proteomes" id="UP000583929"/>
    </source>
</evidence>
<proteinExistence type="predicted"/>
<name>A0A7J6HWU0_CANSA</name>
<evidence type="ECO:0000313" key="5">
    <source>
        <dbReference type="EMBL" id="KAF4399757.1"/>
    </source>
</evidence>
<feature type="coiled-coil region" evidence="1">
    <location>
        <begin position="485"/>
        <end position="512"/>
    </location>
</feature>
<evidence type="ECO:0000259" key="3">
    <source>
        <dbReference type="PROSITE" id="PS51140"/>
    </source>
</evidence>
<accession>A0A7J6HWU0</accession>
<dbReference type="PANTHER" id="PTHR31245:SF20">
    <property type="entry name" value="F18B13.13 PROTEIN"/>
    <property type="match status" value="1"/>
</dbReference>
<dbReference type="InterPro" id="IPR009060">
    <property type="entry name" value="UBA-like_sf"/>
</dbReference>
<protein>
    <recommendedName>
        <fullName evidence="7">CUE domain-containing protein</fullName>
    </recommendedName>
</protein>
<sequence>MKHFEENDYGQRKEDGLKLSTEEDGDDESDCLVEILDCINLYKRDPTKQEVSWEKYGQWRQEQKSRAARLEKQLKARWELEELIDEQLNSFHSHYNRAMVPNRLKDISQILMPKWAPTYELAAMSWLGDWRPSSILDLVLVLVRSSTSLQPSSSSPSPSATSFCGSDSPGAEKLLSQLINDIRIEETIIDEEMAEIQATCILHLPFGPMNIKPGGDGSALTCVQSVFKNIERVIIKAQKLRFKALELVLKKVLSPIDAAEFLVAFEEIQDMIHHKRSFFEDLPPSPPLSKRLRCSSSTSPIRFSAPSLLDQLQAVFPNMDAQLLERALEECGNDLDAAIQSLRDLCLRSEKNPDSAEIPDATVEKGANGENVAVSEAPSAQLPVDGAEWVSLFVSEMMNATSPDDARDRASRVLEILEKSISARAGAEAAQTFQKVEKLKGDVQWWKPMYETENMLLKEQLDGLVRENTILKHAVAIQHERQKHYEDKNQELQQLKQLVSQYQEQLRTLEVNNYALTMHLKQAQQSNSIPGRFHPDVF</sequence>
<dbReference type="InterPro" id="IPR003892">
    <property type="entry name" value="CUE"/>
</dbReference>
<dbReference type="GO" id="GO:0006351">
    <property type="term" value="P:DNA-templated transcription"/>
    <property type="evidence" value="ECO:0007669"/>
    <property type="project" value="InterPro"/>
</dbReference>
<reference evidence="5 6" key="1">
    <citation type="journal article" date="2020" name="bioRxiv">
        <title>Sequence and annotation of 42 cannabis genomes reveals extensive copy number variation in cannabinoid synthesis and pathogen resistance genes.</title>
        <authorList>
            <person name="Mckernan K.J."/>
            <person name="Helbert Y."/>
            <person name="Kane L.T."/>
            <person name="Ebling H."/>
            <person name="Zhang L."/>
            <person name="Liu B."/>
            <person name="Eaton Z."/>
            <person name="Mclaughlin S."/>
            <person name="Kingan S."/>
            <person name="Baybayan P."/>
            <person name="Concepcion G."/>
            <person name="Jordan M."/>
            <person name="Riva A."/>
            <person name="Barbazuk W."/>
            <person name="Harkins T."/>
        </authorList>
    </citation>
    <scope>NUCLEOTIDE SEQUENCE [LARGE SCALE GENOMIC DNA]</scope>
    <source>
        <strain evidence="6">cv. Jamaican Lion 4</strain>
        <tissue evidence="5">Leaf</tissue>
    </source>
</reference>
<dbReference type="SUPFAM" id="SSF46934">
    <property type="entry name" value="UBA-like"/>
    <property type="match status" value="1"/>
</dbReference>
<evidence type="ECO:0000256" key="2">
    <source>
        <dbReference type="SAM" id="MobiDB-lite"/>
    </source>
</evidence>
<dbReference type="GO" id="GO:0043130">
    <property type="term" value="F:ubiquitin binding"/>
    <property type="evidence" value="ECO:0007669"/>
    <property type="project" value="InterPro"/>
</dbReference>
<dbReference type="Pfam" id="PF14144">
    <property type="entry name" value="DOG1"/>
    <property type="match status" value="1"/>
</dbReference>
<feature type="region of interest" description="Disordered" evidence="2">
    <location>
        <begin position="1"/>
        <end position="26"/>
    </location>
</feature>
<organism evidence="5 6">
    <name type="scientific">Cannabis sativa</name>
    <name type="common">Hemp</name>
    <name type="synonym">Marijuana</name>
    <dbReference type="NCBI Taxonomy" id="3483"/>
    <lineage>
        <taxon>Eukaryota</taxon>
        <taxon>Viridiplantae</taxon>
        <taxon>Streptophyta</taxon>
        <taxon>Embryophyta</taxon>
        <taxon>Tracheophyta</taxon>
        <taxon>Spermatophyta</taxon>
        <taxon>Magnoliopsida</taxon>
        <taxon>eudicotyledons</taxon>
        <taxon>Gunneridae</taxon>
        <taxon>Pentapetalae</taxon>
        <taxon>rosids</taxon>
        <taxon>fabids</taxon>
        <taxon>Rosales</taxon>
        <taxon>Cannabaceae</taxon>
        <taxon>Cannabis</taxon>
    </lineage>
</organism>
<evidence type="ECO:0000256" key="1">
    <source>
        <dbReference type="SAM" id="Coils"/>
    </source>
</evidence>
<feature type="compositionally biased region" description="Low complexity" evidence="2">
    <location>
        <begin position="148"/>
        <end position="162"/>
    </location>
</feature>
<dbReference type="Gene3D" id="1.10.8.10">
    <property type="entry name" value="DNA helicase RuvA subunit, C-terminal domain"/>
    <property type="match status" value="1"/>
</dbReference>
<dbReference type="PROSITE" id="PS51140">
    <property type="entry name" value="CUE"/>
    <property type="match status" value="1"/>
</dbReference>
<dbReference type="PANTHER" id="PTHR31245">
    <property type="entry name" value="UBIQUITIN SYSTEM COMPONENT CUE PROTEIN"/>
    <property type="match status" value="1"/>
</dbReference>
<dbReference type="Pfam" id="PF02845">
    <property type="entry name" value="CUE"/>
    <property type="match status" value="1"/>
</dbReference>
<feature type="domain" description="DOG1" evidence="4">
    <location>
        <begin position="49"/>
        <end position="282"/>
    </location>
</feature>
<evidence type="ECO:0008006" key="7">
    <source>
        <dbReference type="Google" id="ProtNLM"/>
    </source>
</evidence>
<feature type="region of interest" description="Disordered" evidence="2">
    <location>
        <begin position="148"/>
        <end position="167"/>
    </location>
</feature>
<keyword evidence="1" id="KW-0175">Coiled coil</keyword>
<feature type="compositionally biased region" description="Basic and acidic residues" evidence="2">
    <location>
        <begin position="1"/>
        <end position="21"/>
    </location>
</feature>
<feature type="domain" description="CUE" evidence="3">
    <location>
        <begin position="304"/>
        <end position="349"/>
    </location>
</feature>